<gene>
    <name evidence="2" type="ORF">K3174_16525</name>
</gene>
<dbReference type="RefSeq" id="WP_221560543.1">
    <property type="nucleotide sequence ID" value="NZ_JAIGNO010000021.1"/>
</dbReference>
<dbReference type="EMBL" id="JAIGNO010000021">
    <property type="protein sequence ID" value="MBX7484133.1"/>
    <property type="molecule type" value="Genomic_DNA"/>
</dbReference>
<comment type="caution">
    <text evidence="2">The sequence shown here is derived from an EMBL/GenBank/DDBJ whole genome shotgun (WGS) entry which is preliminary data.</text>
</comment>
<name>A0ABS7J9Z6_9SPHN</name>
<dbReference type="Proteomes" id="UP000755104">
    <property type="component" value="Unassembled WGS sequence"/>
</dbReference>
<accession>A0ABS7J9Z6</accession>
<feature type="region of interest" description="Disordered" evidence="1">
    <location>
        <begin position="1"/>
        <end position="69"/>
    </location>
</feature>
<evidence type="ECO:0000256" key="1">
    <source>
        <dbReference type="SAM" id="MobiDB-lite"/>
    </source>
</evidence>
<protein>
    <submittedName>
        <fullName evidence="2">Uncharacterized protein</fullName>
    </submittedName>
</protein>
<keyword evidence="3" id="KW-1185">Reference proteome</keyword>
<evidence type="ECO:0000313" key="3">
    <source>
        <dbReference type="Proteomes" id="UP000755104"/>
    </source>
</evidence>
<evidence type="ECO:0000313" key="2">
    <source>
        <dbReference type="EMBL" id="MBX7484133.1"/>
    </source>
</evidence>
<proteinExistence type="predicted"/>
<feature type="compositionally biased region" description="Polar residues" evidence="1">
    <location>
        <begin position="190"/>
        <end position="209"/>
    </location>
</feature>
<organism evidence="2 3">
    <name type="scientific">Qipengyuania qiaonensis</name>
    <dbReference type="NCBI Taxonomy" id="2867240"/>
    <lineage>
        <taxon>Bacteria</taxon>
        <taxon>Pseudomonadati</taxon>
        <taxon>Pseudomonadota</taxon>
        <taxon>Alphaproteobacteria</taxon>
        <taxon>Sphingomonadales</taxon>
        <taxon>Erythrobacteraceae</taxon>
        <taxon>Qipengyuania</taxon>
    </lineage>
</organism>
<feature type="region of interest" description="Disordered" evidence="1">
    <location>
        <begin position="160"/>
        <end position="251"/>
    </location>
</feature>
<sequence>MKVYAGHPLLEERRARQAGAKFSLSQAAEQPEKPSPLKPAQVERAQPGNEAARGSTGETASAKPKIDPAREAAIQAYADHIRQGKNVKIEERDGCPTVVPESVVDWYLSSEAFSDEPIVKEAIAQRSLADFEKEQQSTPEPTAEDLALFKDMYALLDGEPVYSHGRQSTSDNQRCDIAPSNAQAARADEASQNGSNPQSECERTYTNWANREPFANQRAVNSVGEADAPSDKIETKSPVPESDVENSDDTIDHLILHALHNKGRGR</sequence>
<reference evidence="2 3" key="1">
    <citation type="submission" date="2021-08" db="EMBL/GenBank/DDBJ databases">
        <title>Comparative Genomics Analysis of the Genus Qipengyuania Reveals Extensive Genetic Diversity and Metabolic Versatility, Including the Description of Fifteen Novel Species.</title>
        <authorList>
            <person name="Liu Y."/>
        </authorList>
    </citation>
    <scope>NUCLEOTIDE SEQUENCE [LARGE SCALE GENOMIC DNA]</scope>
    <source>
        <strain evidence="2 3">6D47A</strain>
    </source>
</reference>